<sequence length="95" mass="10141">MALLAAGLVIGLDARGAGELTGQLLPALLALPCALRLRKGRRPLFWTIVILQALAILPALIGLVGGDLRGLTRLILPVLTLIFVTRPASRDHFTR</sequence>
<accession>A0ABV8FK50</accession>
<comment type="caution">
    <text evidence="2">The sequence shown here is derived from an EMBL/GenBank/DDBJ whole genome shotgun (WGS) entry which is preliminary data.</text>
</comment>
<organism evidence="2 3">
    <name type="scientific">Nocardiopsis sediminis</name>
    <dbReference type="NCBI Taxonomy" id="1778267"/>
    <lineage>
        <taxon>Bacteria</taxon>
        <taxon>Bacillati</taxon>
        <taxon>Actinomycetota</taxon>
        <taxon>Actinomycetes</taxon>
        <taxon>Streptosporangiales</taxon>
        <taxon>Nocardiopsidaceae</taxon>
        <taxon>Nocardiopsis</taxon>
    </lineage>
</organism>
<feature type="transmembrane region" description="Helical" evidence="1">
    <location>
        <begin position="44"/>
        <end position="64"/>
    </location>
</feature>
<keyword evidence="1" id="KW-1133">Transmembrane helix</keyword>
<evidence type="ECO:0000313" key="3">
    <source>
        <dbReference type="Proteomes" id="UP001595847"/>
    </source>
</evidence>
<dbReference type="RefSeq" id="WP_378532600.1">
    <property type="nucleotide sequence ID" value="NZ_JBHSBH010000007.1"/>
</dbReference>
<gene>
    <name evidence="2" type="ORF">ACFOVU_11275</name>
</gene>
<keyword evidence="1" id="KW-0472">Membrane</keyword>
<dbReference type="EMBL" id="JBHSBH010000007">
    <property type="protein sequence ID" value="MFC3996502.1"/>
    <property type="molecule type" value="Genomic_DNA"/>
</dbReference>
<proteinExistence type="predicted"/>
<dbReference type="Proteomes" id="UP001595847">
    <property type="component" value="Unassembled WGS sequence"/>
</dbReference>
<evidence type="ECO:0000256" key="1">
    <source>
        <dbReference type="SAM" id="Phobius"/>
    </source>
</evidence>
<evidence type="ECO:0000313" key="2">
    <source>
        <dbReference type="EMBL" id="MFC3996502.1"/>
    </source>
</evidence>
<keyword evidence="1" id="KW-0812">Transmembrane</keyword>
<reference evidence="3" key="1">
    <citation type="journal article" date="2019" name="Int. J. Syst. Evol. Microbiol.">
        <title>The Global Catalogue of Microorganisms (GCM) 10K type strain sequencing project: providing services to taxonomists for standard genome sequencing and annotation.</title>
        <authorList>
            <consortium name="The Broad Institute Genomics Platform"/>
            <consortium name="The Broad Institute Genome Sequencing Center for Infectious Disease"/>
            <person name="Wu L."/>
            <person name="Ma J."/>
        </authorList>
    </citation>
    <scope>NUCLEOTIDE SEQUENCE [LARGE SCALE GENOMIC DNA]</scope>
    <source>
        <strain evidence="3">TBRC 1826</strain>
    </source>
</reference>
<name>A0ABV8FK50_9ACTN</name>
<protein>
    <submittedName>
        <fullName evidence="2">Uncharacterized protein</fullName>
    </submittedName>
</protein>
<keyword evidence="3" id="KW-1185">Reference proteome</keyword>